<evidence type="ECO:0000313" key="4">
    <source>
        <dbReference type="EMBL" id="AWK28383.1"/>
    </source>
</evidence>
<feature type="signal peptide" evidence="3">
    <location>
        <begin position="1"/>
        <end position="19"/>
    </location>
</feature>
<dbReference type="GO" id="GO:0042302">
    <property type="term" value="F:structural constituent of cuticle"/>
    <property type="evidence" value="ECO:0007669"/>
    <property type="project" value="UniProtKB-UniRule"/>
</dbReference>
<dbReference type="PANTHER" id="PTHR12236">
    <property type="entry name" value="STRUCTURAL CONTITUENT OF CUTICLE"/>
    <property type="match status" value="1"/>
</dbReference>
<dbReference type="GO" id="GO:0031012">
    <property type="term" value="C:extracellular matrix"/>
    <property type="evidence" value="ECO:0007669"/>
    <property type="project" value="TreeGrafter"/>
</dbReference>
<accession>A0A2S1ZSF0</accession>
<feature type="chain" id="PRO_5015665857" evidence="3">
    <location>
        <begin position="20"/>
        <end position="281"/>
    </location>
</feature>
<dbReference type="AlphaFoldDB" id="A0A2S1ZSF0"/>
<dbReference type="EMBL" id="MF942860">
    <property type="protein sequence ID" value="AWK28383.1"/>
    <property type="molecule type" value="mRNA"/>
</dbReference>
<reference evidence="4" key="2">
    <citation type="journal article" date="2018" name="Proc. Natl. Acad. Sci. U.S.A.">
        <title>A comprehensive omics analysis and functional survey of cuticular proteins in the brown planthopper.</title>
        <authorList>
            <person name="Pan P.L."/>
            <person name="Ye Y.X."/>
            <person name="Lou Y.H."/>
            <person name="Lu J.B."/>
            <person name="Cheng C."/>
            <person name="Shen Y."/>
            <person name="Moussian B."/>
            <person name="Zhang C.X."/>
        </authorList>
    </citation>
    <scope>NUCLEOTIDE SEQUENCE</scope>
    <source>
        <strain evidence="4">NlugCpr87</strain>
    </source>
</reference>
<dbReference type="PANTHER" id="PTHR12236:SF95">
    <property type="entry name" value="CUTICULAR PROTEIN 76BD, ISOFORM C-RELATED"/>
    <property type="match status" value="1"/>
</dbReference>
<protein>
    <submittedName>
        <fullName evidence="4">Cuticular protein</fullName>
    </submittedName>
</protein>
<dbReference type="PROSITE" id="PS51155">
    <property type="entry name" value="CHIT_BIND_RR_2"/>
    <property type="match status" value="1"/>
</dbReference>
<dbReference type="InterPro" id="IPR031311">
    <property type="entry name" value="CHIT_BIND_RR_consensus"/>
</dbReference>
<keyword evidence="3" id="KW-0732">Signal</keyword>
<proteinExistence type="evidence at transcript level"/>
<dbReference type="OrthoDB" id="6382573at2759"/>
<evidence type="ECO:0000256" key="3">
    <source>
        <dbReference type="SAM" id="SignalP"/>
    </source>
</evidence>
<dbReference type="InterPro" id="IPR000618">
    <property type="entry name" value="Insect_cuticle"/>
</dbReference>
<evidence type="ECO:0000256" key="1">
    <source>
        <dbReference type="ARBA" id="ARBA00022460"/>
    </source>
</evidence>
<dbReference type="PROSITE" id="PS00233">
    <property type="entry name" value="CHIT_BIND_RR_1"/>
    <property type="match status" value="1"/>
</dbReference>
<name>A0A2S1ZSF0_NILLU</name>
<reference evidence="4" key="1">
    <citation type="submission" date="2017-09" db="EMBL/GenBank/DDBJ databases">
        <authorList>
            <person name="Ehlers B."/>
            <person name="Leendertz F.H."/>
        </authorList>
    </citation>
    <scope>NUCLEOTIDE SEQUENCE</scope>
    <source>
        <strain evidence="4">NlugCpr87</strain>
    </source>
</reference>
<keyword evidence="1 2" id="KW-0193">Cuticle</keyword>
<dbReference type="InterPro" id="IPR051217">
    <property type="entry name" value="Insect_Cuticle_Struc_Prot"/>
</dbReference>
<evidence type="ECO:0000256" key="2">
    <source>
        <dbReference type="PROSITE-ProRule" id="PRU00497"/>
    </source>
</evidence>
<organism evidence="4">
    <name type="scientific">Nilaparvata lugens</name>
    <name type="common">Brown planthopper</name>
    <dbReference type="NCBI Taxonomy" id="108931"/>
    <lineage>
        <taxon>Eukaryota</taxon>
        <taxon>Metazoa</taxon>
        <taxon>Ecdysozoa</taxon>
        <taxon>Arthropoda</taxon>
        <taxon>Hexapoda</taxon>
        <taxon>Insecta</taxon>
        <taxon>Pterygota</taxon>
        <taxon>Neoptera</taxon>
        <taxon>Paraneoptera</taxon>
        <taxon>Hemiptera</taxon>
        <taxon>Auchenorrhyncha</taxon>
        <taxon>Fulgoroidea</taxon>
        <taxon>Delphacidae</taxon>
        <taxon>Delphacinae</taxon>
        <taxon>Nilaparvata</taxon>
    </lineage>
</organism>
<dbReference type="GO" id="GO:0005615">
    <property type="term" value="C:extracellular space"/>
    <property type="evidence" value="ECO:0007669"/>
    <property type="project" value="TreeGrafter"/>
</dbReference>
<sequence>MDIIKIVLTLWLLYESCNCQPAPAIPLPYGFQEVRAIDTTDEDHPRYAYNYGVHSPDTGDVKQQSEQRDGDLVRGQYSLLEADGSLRVVDYVAGGSSGFTAVVKRIGPGGGRPGGGRPVKPPPPVTPTKFVEPGFGGDPGILTLRNLAGYDNGYAILRVPSPSPVRPYRQSQPLIASQSLVASQPLIASQLASQPLVASQLASQPLVASQLASQPLVASQLASQPLVASGVIPPQYYSRQRQSAPSNFYNFQSPYEYLTLGHRNLIADYQQQFQPTQYYFQ</sequence>
<dbReference type="Pfam" id="PF00379">
    <property type="entry name" value="Chitin_bind_4"/>
    <property type="match status" value="1"/>
</dbReference>